<evidence type="ECO:0000313" key="4">
    <source>
        <dbReference type="Proteomes" id="UP001064489"/>
    </source>
</evidence>
<reference evidence="3" key="2">
    <citation type="submission" date="2023-02" db="EMBL/GenBank/DDBJ databases">
        <authorList>
            <person name="Swenson N.G."/>
            <person name="Wegrzyn J.L."/>
            <person name="Mcevoy S.L."/>
        </authorList>
    </citation>
    <scope>NUCLEOTIDE SEQUENCE</scope>
    <source>
        <strain evidence="3">91603</strain>
        <tissue evidence="3">Leaf</tissue>
    </source>
</reference>
<proteinExistence type="predicted"/>
<dbReference type="AlphaFoldDB" id="A0AAD5IF64"/>
<dbReference type="InterPro" id="IPR055314">
    <property type="entry name" value="At2g29880-like"/>
</dbReference>
<protein>
    <recommendedName>
        <fullName evidence="2">Myb/SANT-like domain-containing protein</fullName>
    </recommendedName>
</protein>
<sequence length="129" mass="14719">MEIGDSQHGNGKGKGNADTYQRWTKDDSNLLLGLLAKAMEYGLDDANGSLSKLNVENFILPRLNAKTRFPKTYSNYLSLMIWFKNQYNNINELMCNNFGFGWDPVGKKVTASDNVWEEYLNVSLVHDFQ</sequence>
<dbReference type="EMBL" id="JAJSOW010000106">
    <property type="protein sequence ID" value="KAI9161162.1"/>
    <property type="molecule type" value="Genomic_DNA"/>
</dbReference>
<evidence type="ECO:0000256" key="1">
    <source>
        <dbReference type="SAM" id="MobiDB-lite"/>
    </source>
</evidence>
<dbReference type="Proteomes" id="UP001064489">
    <property type="component" value="Chromosome 2"/>
</dbReference>
<feature type="domain" description="Myb/SANT-like" evidence="2">
    <location>
        <begin position="22"/>
        <end position="119"/>
    </location>
</feature>
<keyword evidence="4" id="KW-1185">Reference proteome</keyword>
<dbReference type="PANTHER" id="PTHR47864">
    <property type="entry name" value="TRANSMEMBRANE PROTEIN"/>
    <property type="match status" value="1"/>
</dbReference>
<evidence type="ECO:0000259" key="2">
    <source>
        <dbReference type="Pfam" id="PF12776"/>
    </source>
</evidence>
<name>A0AAD5IF64_ACENE</name>
<organism evidence="3 4">
    <name type="scientific">Acer negundo</name>
    <name type="common">Box elder</name>
    <dbReference type="NCBI Taxonomy" id="4023"/>
    <lineage>
        <taxon>Eukaryota</taxon>
        <taxon>Viridiplantae</taxon>
        <taxon>Streptophyta</taxon>
        <taxon>Embryophyta</taxon>
        <taxon>Tracheophyta</taxon>
        <taxon>Spermatophyta</taxon>
        <taxon>Magnoliopsida</taxon>
        <taxon>eudicotyledons</taxon>
        <taxon>Gunneridae</taxon>
        <taxon>Pentapetalae</taxon>
        <taxon>rosids</taxon>
        <taxon>malvids</taxon>
        <taxon>Sapindales</taxon>
        <taxon>Sapindaceae</taxon>
        <taxon>Hippocastanoideae</taxon>
        <taxon>Acereae</taxon>
        <taxon>Acer</taxon>
    </lineage>
</organism>
<accession>A0AAD5IF64</accession>
<feature type="region of interest" description="Disordered" evidence="1">
    <location>
        <begin position="1"/>
        <end position="20"/>
    </location>
</feature>
<dbReference type="PANTHER" id="PTHR47864:SF2">
    <property type="entry name" value="MYB_SANT-LIKE DNA-BINDING DOMAIN PROTEIN"/>
    <property type="match status" value="1"/>
</dbReference>
<gene>
    <name evidence="3" type="ORF">LWI28_015014</name>
</gene>
<dbReference type="InterPro" id="IPR024752">
    <property type="entry name" value="Myb/SANT-like_dom"/>
</dbReference>
<dbReference type="Pfam" id="PF12776">
    <property type="entry name" value="Myb_DNA-bind_3"/>
    <property type="match status" value="1"/>
</dbReference>
<comment type="caution">
    <text evidence="3">The sequence shown here is derived from an EMBL/GenBank/DDBJ whole genome shotgun (WGS) entry which is preliminary data.</text>
</comment>
<reference evidence="3" key="1">
    <citation type="journal article" date="2022" name="Plant J.">
        <title>Strategies of tolerance reflected in two North American maple genomes.</title>
        <authorList>
            <person name="McEvoy S.L."/>
            <person name="Sezen U.U."/>
            <person name="Trouern-Trend A."/>
            <person name="McMahon S.M."/>
            <person name="Schaberg P.G."/>
            <person name="Yang J."/>
            <person name="Wegrzyn J.L."/>
            <person name="Swenson N.G."/>
        </authorList>
    </citation>
    <scope>NUCLEOTIDE SEQUENCE</scope>
    <source>
        <strain evidence="3">91603</strain>
    </source>
</reference>
<evidence type="ECO:0000313" key="3">
    <source>
        <dbReference type="EMBL" id="KAI9161162.1"/>
    </source>
</evidence>